<protein>
    <recommendedName>
        <fullName evidence="3">Small CPxCG-related zinc finger protein</fullName>
    </recommendedName>
</protein>
<proteinExistence type="predicted"/>
<dbReference type="Proteomes" id="UP000830434">
    <property type="component" value="Chromosome"/>
</dbReference>
<dbReference type="InterPro" id="IPR049681">
    <property type="entry name" value="HVO_A0556-like"/>
</dbReference>
<sequence>MQQVTSQDASDAVLGALVGDDCSWCATGSLAREEFKGDAAVVCEECGTPAARVW</sequence>
<evidence type="ECO:0000313" key="1">
    <source>
        <dbReference type="EMBL" id="UPW01279.1"/>
    </source>
</evidence>
<dbReference type="AlphaFoldDB" id="A0A8U0IMN6"/>
<dbReference type="KEGG" id="haxz:M0R88_04025"/>
<keyword evidence="2" id="KW-1185">Reference proteome</keyword>
<name>A0A8U0IMN6_9EURY</name>
<dbReference type="NCBIfam" id="NF041921">
    <property type="entry name" value="HVO_A0556"/>
    <property type="match status" value="1"/>
</dbReference>
<evidence type="ECO:0008006" key="3">
    <source>
        <dbReference type="Google" id="ProtNLM"/>
    </source>
</evidence>
<reference evidence="1" key="1">
    <citation type="submission" date="2022-04" db="EMBL/GenBank/DDBJ databases">
        <title>Diverse halophilic archaea isolated from saline environments.</title>
        <authorList>
            <person name="Cui H.-L."/>
        </authorList>
    </citation>
    <scope>NUCLEOTIDE SEQUENCE</scope>
    <source>
        <strain evidence="1">XZYJT40</strain>
    </source>
</reference>
<evidence type="ECO:0000313" key="2">
    <source>
        <dbReference type="Proteomes" id="UP000830434"/>
    </source>
</evidence>
<organism evidence="1 2">
    <name type="scientific">Halorussus gelatinilyticus</name>
    <dbReference type="NCBI Taxonomy" id="2937524"/>
    <lineage>
        <taxon>Archaea</taxon>
        <taxon>Methanobacteriati</taxon>
        <taxon>Methanobacteriota</taxon>
        <taxon>Stenosarchaea group</taxon>
        <taxon>Halobacteria</taxon>
        <taxon>Halobacteriales</taxon>
        <taxon>Haladaptataceae</taxon>
        <taxon>Halorussus</taxon>
    </lineage>
</organism>
<dbReference type="GeneID" id="72188994"/>
<dbReference type="EMBL" id="CP096658">
    <property type="protein sequence ID" value="UPW01279.1"/>
    <property type="molecule type" value="Genomic_DNA"/>
</dbReference>
<dbReference type="RefSeq" id="WP_248655684.1">
    <property type="nucleotide sequence ID" value="NZ_CP096658.1"/>
</dbReference>
<accession>A0A8U0IMN6</accession>
<gene>
    <name evidence="1" type="ORF">M0R88_04025</name>
</gene>